<evidence type="ECO:0000313" key="1">
    <source>
        <dbReference type="EMBL" id="EAY26191.1"/>
    </source>
</evidence>
<dbReference type="OrthoDB" id="1179464at2"/>
<protein>
    <submittedName>
        <fullName evidence="1">Uncharacterized protein</fullName>
    </submittedName>
</protein>
<dbReference type="eggNOG" id="ENOG50336TZ">
    <property type="taxonomic scope" value="Bacteria"/>
</dbReference>
<dbReference type="AlphaFoldDB" id="A1ZTT9"/>
<dbReference type="RefSeq" id="WP_002701415.1">
    <property type="nucleotide sequence ID" value="NZ_AAWS01000037.1"/>
</dbReference>
<name>A1ZTT9_MICM2</name>
<evidence type="ECO:0000313" key="2">
    <source>
        <dbReference type="Proteomes" id="UP000004095"/>
    </source>
</evidence>
<proteinExistence type="predicted"/>
<organism evidence="1 2">
    <name type="scientific">Microscilla marina ATCC 23134</name>
    <dbReference type="NCBI Taxonomy" id="313606"/>
    <lineage>
        <taxon>Bacteria</taxon>
        <taxon>Pseudomonadati</taxon>
        <taxon>Bacteroidota</taxon>
        <taxon>Cytophagia</taxon>
        <taxon>Cytophagales</taxon>
        <taxon>Microscillaceae</taxon>
        <taxon>Microscilla</taxon>
    </lineage>
</organism>
<dbReference type="Proteomes" id="UP000004095">
    <property type="component" value="Unassembled WGS sequence"/>
</dbReference>
<accession>A1ZTT9</accession>
<dbReference type="EMBL" id="AAWS01000037">
    <property type="protein sequence ID" value="EAY26191.1"/>
    <property type="molecule type" value="Genomic_DNA"/>
</dbReference>
<reference evidence="1 2" key="1">
    <citation type="submission" date="2007-01" db="EMBL/GenBank/DDBJ databases">
        <authorList>
            <person name="Haygood M."/>
            <person name="Podell S."/>
            <person name="Anderson C."/>
            <person name="Hopkinson B."/>
            <person name="Roe K."/>
            <person name="Barbeau K."/>
            <person name="Gaasterland T."/>
            <person name="Ferriera S."/>
            <person name="Johnson J."/>
            <person name="Kravitz S."/>
            <person name="Beeson K."/>
            <person name="Sutton G."/>
            <person name="Rogers Y.-H."/>
            <person name="Friedman R."/>
            <person name="Frazier M."/>
            <person name="Venter J.C."/>
        </authorList>
    </citation>
    <scope>NUCLEOTIDE SEQUENCE [LARGE SCALE GENOMIC DNA]</scope>
    <source>
        <strain evidence="1 2">ATCC 23134</strain>
    </source>
</reference>
<sequence>MQIIKTFTIVTTLLLLPFLTLKAQTSHLLDYIVLNSGDTLYGKVKHVNQRKVPPRYYKKIRFTNTKGKRKKYKRADVAAFNVNNTNYEGFWLSQSSRGMTLINPQYDIDPKNGERYFLRVISKGKLSHYYLEWWEQGEAGSSWMDLFRKEKDQFFIRATQGLFGLKRKTLAKYFANCPSLQEKIKKKQIRKVSQVVDYYNKNCVD</sequence>
<gene>
    <name evidence="1" type="ORF">M23134_02523</name>
</gene>
<keyword evidence="2" id="KW-1185">Reference proteome</keyword>
<comment type="caution">
    <text evidence="1">The sequence shown here is derived from an EMBL/GenBank/DDBJ whole genome shotgun (WGS) entry which is preliminary data.</text>
</comment>